<sequence>MYCCTISPLIPTVFEDVFFGSMPGLLSLSFKPLEIPSLMNHFLGFFGCMRMPDALESVPLGLWGYIYQVVRLADILYRIELLGLLSPFFFFMKSSTAGTRMFLFFSSVGNFWEDYPNAATFIK</sequence>
<accession>A0A8D9E8K0</accession>
<organism evidence="1">
    <name type="scientific">Cacopsylla melanoneura</name>
    <dbReference type="NCBI Taxonomy" id="428564"/>
    <lineage>
        <taxon>Eukaryota</taxon>
        <taxon>Metazoa</taxon>
        <taxon>Ecdysozoa</taxon>
        <taxon>Arthropoda</taxon>
        <taxon>Hexapoda</taxon>
        <taxon>Insecta</taxon>
        <taxon>Pterygota</taxon>
        <taxon>Neoptera</taxon>
        <taxon>Paraneoptera</taxon>
        <taxon>Hemiptera</taxon>
        <taxon>Sternorrhyncha</taxon>
        <taxon>Psylloidea</taxon>
        <taxon>Psyllidae</taxon>
        <taxon>Psyllinae</taxon>
        <taxon>Cacopsylla</taxon>
    </lineage>
</organism>
<name>A0A8D9E8K0_9HEMI</name>
<dbReference type="EMBL" id="HBUF01465794">
    <property type="protein sequence ID" value="CAG6744387.1"/>
    <property type="molecule type" value="Transcribed_RNA"/>
</dbReference>
<protein>
    <submittedName>
        <fullName evidence="1">Uncharacterized protein</fullName>
    </submittedName>
</protein>
<proteinExistence type="predicted"/>
<dbReference type="AlphaFoldDB" id="A0A8D9E8K0"/>
<evidence type="ECO:0000313" key="1">
    <source>
        <dbReference type="EMBL" id="CAG6744387.1"/>
    </source>
</evidence>
<reference evidence="1" key="1">
    <citation type="submission" date="2021-05" db="EMBL/GenBank/DDBJ databases">
        <authorList>
            <person name="Alioto T."/>
            <person name="Alioto T."/>
            <person name="Gomez Garrido J."/>
        </authorList>
    </citation>
    <scope>NUCLEOTIDE SEQUENCE</scope>
</reference>